<dbReference type="Pfam" id="PF03372">
    <property type="entry name" value="Exo_endo_phos"/>
    <property type="match status" value="1"/>
</dbReference>
<dbReference type="GO" id="GO:0003964">
    <property type="term" value="F:RNA-directed DNA polymerase activity"/>
    <property type="evidence" value="ECO:0007669"/>
    <property type="project" value="UniProtKB-KW"/>
</dbReference>
<dbReference type="Proteomes" id="UP001151760">
    <property type="component" value="Unassembled WGS sequence"/>
</dbReference>
<organism evidence="2 3">
    <name type="scientific">Tanacetum coccineum</name>
    <dbReference type="NCBI Taxonomy" id="301880"/>
    <lineage>
        <taxon>Eukaryota</taxon>
        <taxon>Viridiplantae</taxon>
        <taxon>Streptophyta</taxon>
        <taxon>Embryophyta</taxon>
        <taxon>Tracheophyta</taxon>
        <taxon>Spermatophyta</taxon>
        <taxon>Magnoliopsida</taxon>
        <taxon>eudicotyledons</taxon>
        <taxon>Gunneridae</taxon>
        <taxon>Pentapetalae</taxon>
        <taxon>asterids</taxon>
        <taxon>campanulids</taxon>
        <taxon>Asterales</taxon>
        <taxon>Asteraceae</taxon>
        <taxon>Asteroideae</taxon>
        <taxon>Anthemideae</taxon>
        <taxon>Anthemidinae</taxon>
        <taxon>Tanacetum</taxon>
    </lineage>
</organism>
<dbReference type="SUPFAM" id="SSF56219">
    <property type="entry name" value="DNase I-like"/>
    <property type="match status" value="1"/>
</dbReference>
<keyword evidence="3" id="KW-1185">Reference proteome</keyword>
<evidence type="ECO:0000313" key="3">
    <source>
        <dbReference type="Proteomes" id="UP001151760"/>
    </source>
</evidence>
<dbReference type="PROSITE" id="PS50878">
    <property type="entry name" value="RT_POL"/>
    <property type="match status" value="1"/>
</dbReference>
<keyword evidence="2" id="KW-0695">RNA-directed DNA polymerase</keyword>
<evidence type="ECO:0000313" key="2">
    <source>
        <dbReference type="EMBL" id="GJT19200.1"/>
    </source>
</evidence>
<reference evidence="2" key="1">
    <citation type="journal article" date="2022" name="Int. J. Mol. Sci.">
        <title>Draft Genome of Tanacetum Coccineum: Genomic Comparison of Closely Related Tanacetum-Family Plants.</title>
        <authorList>
            <person name="Yamashiro T."/>
            <person name="Shiraishi A."/>
            <person name="Nakayama K."/>
            <person name="Satake H."/>
        </authorList>
    </citation>
    <scope>NUCLEOTIDE SEQUENCE</scope>
</reference>
<evidence type="ECO:0000259" key="1">
    <source>
        <dbReference type="PROSITE" id="PS50878"/>
    </source>
</evidence>
<dbReference type="PANTHER" id="PTHR33116">
    <property type="entry name" value="REVERSE TRANSCRIPTASE ZINC-BINDING DOMAIN-CONTAINING PROTEIN-RELATED-RELATED"/>
    <property type="match status" value="1"/>
</dbReference>
<gene>
    <name evidence="2" type="ORF">Tco_0877906</name>
</gene>
<dbReference type="InterPro" id="IPR026960">
    <property type="entry name" value="RVT-Znf"/>
</dbReference>
<feature type="domain" description="Reverse transcriptase" evidence="1">
    <location>
        <begin position="373"/>
        <end position="648"/>
    </location>
</feature>
<dbReference type="CDD" id="cd01650">
    <property type="entry name" value="RT_nLTR_like"/>
    <property type="match status" value="1"/>
</dbReference>
<dbReference type="SUPFAM" id="SSF56672">
    <property type="entry name" value="DNA/RNA polymerases"/>
    <property type="match status" value="1"/>
</dbReference>
<accession>A0ABQ5BWC7</accession>
<dbReference type="InterPro" id="IPR043502">
    <property type="entry name" value="DNA/RNA_pol_sf"/>
</dbReference>
<dbReference type="Gene3D" id="3.60.10.10">
    <property type="entry name" value="Endonuclease/exonuclease/phosphatase"/>
    <property type="match status" value="1"/>
</dbReference>
<reference evidence="2" key="2">
    <citation type="submission" date="2022-01" db="EMBL/GenBank/DDBJ databases">
        <authorList>
            <person name="Yamashiro T."/>
            <person name="Shiraishi A."/>
            <person name="Satake H."/>
            <person name="Nakayama K."/>
        </authorList>
    </citation>
    <scope>NUCLEOTIDE SEQUENCE</scope>
</reference>
<dbReference type="InterPro" id="IPR005135">
    <property type="entry name" value="Endo/exonuclease/phosphatase"/>
</dbReference>
<dbReference type="InterPro" id="IPR000477">
    <property type="entry name" value="RT_dom"/>
</dbReference>
<keyword evidence="2" id="KW-0808">Transferase</keyword>
<dbReference type="EMBL" id="BQNB010013698">
    <property type="protein sequence ID" value="GJT19200.1"/>
    <property type="molecule type" value="Genomic_DNA"/>
</dbReference>
<proteinExistence type="predicted"/>
<comment type="caution">
    <text evidence="2">The sequence shown here is derived from an EMBL/GenBank/DDBJ whole genome shotgun (WGS) entry which is preliminary data.</text>
</comment>
<sequence length="1207" mass="138825">MDYKIACWNIRSMNKLKKQKEVVKLIKEEGLSVCAIIETHLKPGRINEVSKRCFGNWNWVSNSVYSINSCRILVGWDDDKRRMLWDETIAAKNIANGKPWCLLGDFNVTMKPEEHTSGGSVINEDMQEFIDCINEVEVEDIHSSGMFFTWIKSPSKPTSSIMKKLDRIMVNQSFMNEFKSVVGVFRPFMTSDHSHAILRIAKGSTMKKKSFRFPNFIVEKEDFLPIVKQGWNEEIEDRVEECRDKLKKAQLLMEKNPFDEQVKKEEATCLSLYLEAVSDEENLLMQKAKLDWISKGDRNTKFFHKMIKSRANSNKITSVCNEKGEKFKGNDVAEQFKISDEDANKMIRDINEEEIKEAMFDIGDNKAPGPDGNGKLLGEVNATIISLILKIHHPNKVSDFRPIACFNVLYKCISKILTNRIKSSLDVIVNPNQSAFIPGRIIQDNLMLSQELLKGYNCKSGPSRCALKIDIAKAYDTVNWIFLEKILKCFGFHEKMVAWIMTCVSSASFTIGINGERYGFFKSGRGLRQGDPISPYLFTLVMEVFSLLLARNVTTSHVFKYHKGCKDLKLTHLSFADDLLVFCHGDVKSIKVIKEALLEFSKSSGLIPNMDKSVIFFGNVKEDIKRDILQALPFKMGKLPVKYLGIPLMAKRLGIKECKCLVDKVKCKVLDWKNKCLSYAGRLQLIASVLSTMQAYWAAVVKIPKAIVNDIDRVLKKFLWSNSELSKERSKVAWKIVYKPKCEGGLGLSLWVKWVNVVKLKGKSFWEVNDGTDDSCTWRTLLDMRLKVRPFFVYSIGNGRDINMWSDNWCTIGHMRQFITNRMITDARINDNCALADMMENGAWLWPEEWIQQMPMLGNIPVPRLNEDVKDCVKWKRGNGKLMEFNVKNAWWDLRDKMEVVKWWKVVWFPQCYPRNAFILWMAILGKLYTQDRIQKWNNGILLCPLLNMENVPNDWKDIIEKIAELPCIMPLEVCSKMPSDKLLQVIMENIRLQIQKLHVKKTIHVSRIATEWNVKFSNEVIDCFKSPEVAKQIHVNCKFSKQLFKGQNGLDAENARVATKKKDASIKAREESKRPKVENRAKKEASCHWILFSAKIPHYEHIHYKPLLMLCLEIGYLLSEATIKQALLTTFGAAIRMVSEVAFPTMLALFFSKNFIRVNKVLWLILLDSRGQLSSKFGRELGEEPISSIDEPLDRYDSHAISILSI</sequence>
<keyword evidence="2" id="KW-0548">Nucleotidyltransferase</keyword>
<protein>
    <submittedName>
        <fullName evidence="2">RNA-directed DNA polymerase, eukaryota, reverse transcriptase zinc-binding domain protein</fullName>
    </submittedName>
</protein>
<dbReference type="InterPro" id="IPR036691">
    <property type="entry name" value="Endo/exonu/phosph_ase_sf"/>
</dbReference>
<name>A0ABQ5BWC7_9ASTR</name>
<dbReference type="Pfam" id="PF00078">
    <property type="entry name" value="RVT_1"/>
    <property type="match status" value="1"/>
</dbReference>
<dbReference type="Pfam" id="PF13966">
    <property type="entry name" value="zf-RVT"/>
    <property type="match status" value="1"/>
</dbReference>
<dbReference type="PANTHER" id="PTHR33116:SF84">
    <property type="entry name" value="RNA-DIRECTED DNA POLYMERASE"/>
    <property type="match status" value="1"/>
</dbReference>